<name>A0A7R9WC61_9STRA</name>
<accession>A0A7R9WC61</accession>
<evidence type="ECO:0000256" key="1">
    <source>
        <dbReference type="SAM" id="MobiDB-lite"/>
    </source>
</evidence>
<organism evidence="2">
    <name type="scientific">Pseudictyota dubia</name>
    <dbReference type="NCBI Taxonomy" id="2749911"/>
    <lineage>
        <taxon>Eukaryota</taxon>
        <taxon>Sar</taxon>
        <taxon>Stramenopiles</taxon>
        <taxon>Ochrophyta</taxon>
        <taxon>Bacillariophyta</taxon>
        <taxon>Mediophyceae</taxon>
        <taxon>Biddulphiophycidae</taxon>
        <taxon>Eupodiscales</taxon>
        <taxon>Odontellaceae</taxon>
        <taxon>Pseudictyota</taxon>
    </lineage>
</organism>
<dbReference type="AlphaFoldDB" id="A0A7R9WC61"/>
<proteinExistence type="predicted"/>
<protein>
    <submittedName>
        <fullName evidence="2">Uncharacterized protein</fullName>
    </submittedName>
</protein>
<gene>
    <name evidence="2" type="ORF">TDUB1175_LOCUS18123</name>
</gene>
<sequence length="202" mass="22029">MAQLPPHLFGRYASVEDLDDEWDPYGRGDDRPWENIEVTIEYGSVFSAVCRSGHSSMGGGATEISGRWEFRAAPPKEGKSDPPLTKRQKKKMAKKAGAESRDECPLPPSGEVVGSWGETSGYPRKFQGRHADLTGDAVHFTVQEESDTIAGDCGDGYETTRERPDLPTFVLYLTHIRDEGSGKSSPALLLNGDGGCIVLLKQ</sequence>
<feature type="region of interest" description="Disordered" evidence="1">
    <location>
        <begin position="72"/>
        <end position="116"/>
    </location>
</feature>
<evidence type="ECO:0000313" key="2">
    <source>
        <dbReference type="EMBL" id="CAD8319707.1"/>
    </source>
</evidence>
<dbReference type="EMBL" id="HBED01036124">
    <property type="protein sequence ID" value="CAD8319707.1"/>
    <property type="molecule type" value="Transcribed_RNA"/>
</dbReference>
<reference evidence="2" key="1">
    <citation type="submission" date="2021-01" db="EMBL/GenBank/DDBJ databases">
        <authorList>
            <person name="Corre E."/>
            <person name="Pelletier E."/>
            <person name="Niang G."/>
            <person name="Scheremetjew M."/>
            <person name="Finn R."/>
            <person name="Kale V."/>
            <person name="Holt S."/>
            <person name="Cochrane G."/>
            <person name="Meng A."/>
            <person name="Brown T."/>
            <person name="Cohen L."/>
        </authorList>
    </citation>
    <scope>NUCLEOTIDE SEQUENCE</scope>
    <source>
        <strain evidence="2">CCMP147</strain>
    </source>
</reference>